<dbReference type="AlphaFoldDB" id="A0A2N4UT49"/>
<dbReference type="RefSeq" id="WP_101768479.1">
    <property type="nucleotide sequence ID" value="NZ_BPPU01000001.1"/>
</dbReference>
<dbReference type="SUPFAM" id="SSF48452">
    <property type="entry name" value="TPR-like"/>
    <property type="match status" value="1"/>
</dbReference>
<keyword evidence="2" id="KW-0812">Transmembrane</keyword>
<dbReference type="Gene3D" id="1.25.40.10">
    <property type="entry name" value="Tetratricopeptide repeat domain"/>
    <property type="match status" value="2"/>
</dbReference>
<keyword evidence="2" id="KW-0472">Membrane</keyword>
<dbReference type="InterPro" id="IPR011990">
    <property type="entry name" value="TPR-like_helical_dom_sf"/>
</dbReference>
<dbReference type="PANTHER" id="PTHR12558:SF13">
    <property type="entry name" value="CELL DIVISION CYCLE PROTEIN 27 HOMOLOG"/>
    <property type="match status" value="1"/>
</dbReference>
<reference evidence="3 4" key="1">
    <citation type="journal article" date="2018" name="Syst. Appl. Microbiol.">
        <title>Photobacterium carnosum sp. nov., isolated from spoiled modified atmosphere packaged poultry meat.</title>
        <authorList>
            <person name="Hilgarth M."/>
            <person name="Fuertes S."/>
            <person name="Ehrmann M."/>
            <person name="Vogel R.F."/>
        </authorList>
    </citation>
    <scope>NUCLEOTIDE SEQUENCE [LARGE SCALE GENOMIC DNA]</scope>
    <source>
        <strain evidence="3 4">TMW 2.2021</strain>
    </source>
</reference>
<keyword evidence="1" id="KW-0802">TPR repeat</keyword>
<name>A0A2N4UT49_9GAMM</name>
<dbReference type="InterPro" id="IPR019734">
    <property type="entry name" value="TPR_rpt"/>
</dbReference>
<evidence type="ECO:0000256" key="2">
    <source>
        <dbReference type="SAM" id="Phobius"/>
    </source>
</evidence>
<evidence type="ECO:0000256" key="1">
    <source>
        <dbReference type="PROSITE-ProRule" id="PRU00339"/>
    </source>
</evidence>
<dbReference type="Pfam" id="PF13432">
    <property type="entry name" value="TPR_16"/>
    <property type="match status" value="1"/>
</dbReference>
<sequence>MKIKNFTRKRKLISLYGVIFSCFSMMISTVTMPVMAATDVIDSPVITDHDEQSVYDDGYNNGYEQGLAEEHQKQKKVSRPIKSELSIETVSLTPNELANVEYLNAEKALDQQNSKQAALNLESALYYRPHWVMARQKLAALYYGRGNVQEAIATLERGLAAQPNQVDLRLTLAKLLINESQLQAALTVLNERSGHMSIQYLAMRGALAQQLKHHNIALACYQQLIQRAPNDGRWWMGLAIVQEQTKAINKALTSYHKALVVGNISSSSQLFIQQRLNAIKQQHKE</sequence>
<protein>
    <submittedName>
        <fullName evidence="3">Uncharacterized protein</fullName>
    </submittedName>
</protein>
<evidence type="ECO:0000313" key="3">
    <source>
        <dbReference type="EMBL" id="PLC58191.1"/>
    </source>
</evidence>
<organism evidence="3 4">
    <name type="scientific">Photobacterium carnosum</name>
    <dbReference type="NCBI Taxonomy" id="2023717"/>
    <lineage>
        <taxon>Bacteria</taxon>
        <taxon>Pseudomonadati</taxon>
        <taxon>Pseudomonadota</taxon>
        <taxon>Gammaproteobacteria</taxon>
        <taxon>Vibrionales</taxon>
        <taxon>Vibrionaceae</taxon>
        <taxon>Photobacterium</taxon>
    </lineage>
</organism>
<keyword evidence="2" id="KW-1133">Transmembrane helix</keyword>
<dbReference type="Pfam" id="PF14559">
    <property type="entry name" value="TPR_19"/>
    <property type="match status" value="1"/>
</dbReference>
<dbReference type="Proteomes" id="UP000234420">
    <property type="component" value="Unassembled WGS sequence"/>
</dbReference>
<dbReference type="PROSITE" id="PS51257">
    <property type="entry name" value="PROKAR_LIPOPROTEIN"/>
    <property type="match status" value="1"/>
</dbReference>
<keyword evidence="4" id="KW-1185">Reference proteome</keyword>
<feature type="transmembrane region" description="Helical" evidence="2">
    <location>
        <begin position="12"/>
        <end position="36"/>
    </location>
</feature>
<feature type="repeat" description="TPR" evidence="1">
    <location>
        <begin position="132"/>
        <end position="165"/>
    </location>
</feature>
<dbReference type="EMBL" id="NPIB01000008">
    <property type="protein sequence ID" value="PLC58191.1"/>
    <property type="molecule type" value="Genomic_DNA"/>
</dbReference>
<comment type="caution">
    <text evidence="3">The sequence shown here is derived from an EMBL/GenBank/DDBJ whole genome shotgun (WGS) entry which is preliminary data.</text>
</comment>
<gene>
    <name evidence="3" type="ORF">CIK00_08565</name>
</gene>
<accession>A0A2N4UT49</accession>
<dbReference type="SMART" id="SM00028">
    <property type="entry name" value="TPR"/>
    <property type="match status" value="3"/>
</dbReference>
<dbReference type="PANTHER" id="PTHR12558">
    <property type="entry name" value="CELL DIVISION CYCLE 16,23,27"/>
    <property type="match status" value="1"/>
</dbReference>
<proteinExistence type="predicted"/>
<evidence type="ECO:0000313" key="4">
    <source>
        <dbReference type="Proteomes" id="UP000234420"/>
    </source>
</evidence>
<dbReference type="PROSITE" id="PS50005">
    <property type="entry name" value="TPR"/>
    <property type="match status" value="1"/>
</dbReference>